<protein>
    <submittedName>
        <fullName evidence="2">Uncharacterized protein</fullName>
    </submittedName>
</protein>
<proteinExistence type="predicted"/>
<sequence length="111" mass="12094">MLHVDPSATTTMIAAVHSIIPPFRSDQYCSGKPEVPRFSAKMEEKSTGRRSSDPERPAALAIGEESCARDSGVIQTHHSQPLTTTHDHSQPRHFDFEHPSTLLASGSCAMP</sequence>
<feature type="region of interest" description="Disordered" evidence="1">
    <location>
        <begin position="37"/>
        <end position="111"/>
    </location>
</feature>
<evidence type="ECO:0000256" key="1">
    <source>
        <dbReference type="SAM" id="MobiDB-lite"/>
    </source>
</evidence>
<evidence type="ECO:0000313" key="2">
    <source>
        <dbReference type="EMBL" id="TID23994.1"/>
    </source>
</evidence>
<feature type="compositionally biased region" description="Polar residues" evidence="1">
    <location>
        <begin position="73"/>
        <end position="84"/>
    </location>
</feature>
<dbReference type="EMBL" id="SNSC02000005">
    <property type="protein sequence ID" value="TID23994.1"/>
    <property type="molecule type" value="Genomic_DNA"/>
</dbReference>
<name>A0A4Z1PNM1_9PEZI</name>
<dbReference type="AlphaFoldDB" id="A0A4Z1PNM1"/>
<reference evidence="2 3" key="1">
    <citation type="submission" date="2019-04" db="EMBL/GenBank/DDBJ databases">
        <title>High contiguity whole genome sequence and gene annotation resource for two Venturia nashicola isolates.</title>
        <authorList>
            <person name="Prokchorchik M."/>
            <person name="Won K."/>
            <person name="Lee Y."/>
            <person name="Choi E.D."/>
            <person name="Segonzac C."/>
            <person name="Sohn K.H."/>
        </authorList>
    </citation>
    <scope>NUCLEOTIDE SEQUENCE [LARGE SCALE GENOMIC DNA]</scope>
    <source>
        <strain evidence="2 3">PRI2</strain>
    </source>
</reference>
<keyword evidence="3" id="KW-1185">Reference proteome</keyword>
<gene>
    <name evidence="2" type="ORF">E6O75_ATG02359</name>
</gene>
<comment type="caution">
    <text evidence="2">The sequence shown here is derived from an EMBL/GenBank/DDBJ whole genome shotgun (WGS) entry which is preliminary data.</text>
</comment>
<feature type="compositionally biased region" description="Basic and acidic residues" evidence="1">
    <location>
        <begin position="85"/>
        <end position="98"/>
    </location>
</feature>
<dbReference type="Proteomes" id="UP000298493">
    <property type="component" value="Unassembled WGS sequence"/>
</dbReference>
<organism evidence="2 3">
    <name type="scientific">Venturia nashicola</name>
    <dbReference type="NCBI Taxonomy" id="86259"/>
    <lineage>
        <taxon>Eukaryota</taxon>
        <taxon>Fungi</taxon>
        <taxon>Dikarya</taxon>
        <taxon>Ascomycota</taxon>
        <taxon>Pezizomycotina</taxon>
        <taxon>Dothideomycetes</taxon>
        <taxon>Pleosporomycetidae</taxon>
        <taxon>Venturiales</taxon>
        <taxon>Venturiaceae</taxon>
        <taxon>Venturia</taxon>
    </lineage>
</organism>
<evidence type="ECO:0000313" key="3">
    <source>
        <dbReference type="Proteomes" id="UP000298493"/>
    </source>
</evidence>
<accession>A0A4Z1PNM1</accession>
<feature type="compositionally biased region" description="Basic and acidic residues" evidence="1">
    <location>
        <begin position="40"/>
        <end position="56"/>
    </location>
</feature>